<evidence type="ECO:0000256" key="1">
    <source>
        <dbReference type="ARBA" id="ARBA00022729"/>
    </source>
</evidence>
<keyword evidence="4" id="KW-1185">Reference proteome</keyword>
<evidence type="ECO:0000313" key="4">
    <source>
        <dbReference type="Proteomes" id="UP001140076"/>
    </source>
</evidence>
<dbReference type="Proteomes" id="UP001140076">
    <property type="component" value="Unassembled WGS sequence"/>
</dbReference>
<name>A0A9X3SKW7_9ACTN</name>
<dbReference type="EMBL" id="JAJAQC010000003">
    <property type="protein sequence ID" value="MDA0563171.1"/>
    <property type="molecule type" value="Genomic_DNA"/>
</dbReference>
<dbReference type="Pfam" id="PF01839">
    <property type="entry name" value="FG-GAP"/>
    <property type="match status" value="2"/>
</dbReference>
<gene>
    <name evidence="3" type="ORF">LG943_02330</name>
</gene>
<accession>A0A9X3SKW7</accession>
<keyword evidence="1" id="KW-0732">Signal</keyword>
<dbReference type="Gene3D" id="2.130.10.130">
    <property type="entry name" value="Integrin alpha, N-terminal"/>
    <property type="match status" value="3"/>
</dbReference>
<dbReference type="RefSeq" id="WP_270070456.1">
    <property type="nucleotide sequence ID" value="NZ_JAJAQC010000003.1"/>
</dbReference>
<evidence type="ECO:0000256" key="2">
    <source>
        <dbReference type="SAM" id="MobiDB-lite"/>
    </source>
</evidence>
<feature type="region of interest" description="Disordered" evidence="2">
    <location>
        <begin position="201"/>
        <end position="244"/>
    </location>
</feature>
<dbReference type="InterPro" id="IPR028994">
    <property type="entry name" value="Integrin_alpha_N"/>
</dbReference>
<comment type="caution">
    <text evidence="3">The sequence shown here is derived from an EMBL/GenBank/DDBJ whole genome shotgun (WGS) entry which is preliminary data.</text>
</comment>
<organism evidence="3 4">
    <name type="scientific">Streptomonospora mangrovi</name>
    <dbReference type="NCBI Taxonomy" id="2883123"/>
    <lineage>
        <taxon>Bacteria</taxon>
        <taxon>Bacillati</taxon>
        <taxon>Actinomycetota</taxon>
        <taxon>Actinomycetes</taxon>
        <taxon>Streptosporangiales</taxon>
        <taxon>Nocardiopsidaceae</taxon>
        <taxon>Streptomonospora</taxon>
    </lineage>
</organism>
<protein>
    <submittedName>
        <fullName evidence="3">VCBS repeat-containing protein</fullName>
    </submittedName>
</protein>
<dbReference type="PANTHER" id="PTHR46580">
    <property type="entry name" value="SENSOR KINASE-RELATED"/>
    <property type="match status" value="1"/>
</dbReference>
<reference evidence="3" key="1">
    <citation type="submission" date="2021-10" db="EMBL/GenBank/DDBJ databases">
        <title>Streptomonospora sp. nov., isolated from mangrove soil.</title>
        <authorList>
            <person name="Chen X."/>
            <person name="Ge X."/>
            <person name="Liu W."/>
        </authorList>
    </citation>
    <scope>NUCLEOTIDE SEQUENCE</scope>
    <source>
        <strain evidence="3">S1-112</strain>
    </source>
</reference>
<dbReference type="AlphaFoldDB" id="A0A9X3SKW7"/>
<dbReference type="PANTHER" id="PTHR46580:SF4">
    <property type="entry name" value="ATP_GTP-BINDING PROTEIN"/>
    <property type="match status" value="1"/>
</dbReference>
<dbReference type="SUPFAM" id="SSF69318">
    <property type="entry name" value="Integrin alpha N-terminal domain"/>
    <property type="match status" value="1"/>
</dbReference>
<evidence type="ECO:0000313" key="3">
    <source>
        <dbReference type="EMBL" id="MDA0563171.1"/>
    </source>
</evidence>
<proteinExistence type="predicted"/>
<sequence length="423" mass="42751">MDVNGDGYSDLVLAGQRGQPYVGEPYVAVVFGGETGLDPRHRAVLTRADLDLPEEELEGGAPAPLGVGATGDLDGDGCTDLLLGGTGGHIVWGGPEGPEGPAAPVGGALADSPSDADGPTTAVADFDGDGALDIAALELHLDADPDRLEGAYLRGPFARSGRPAAALDLPLPSAPAGDALSERVAAIDANGDAAVDLLREREGDESPVTHPVLASAEGTGPTAEELGTTPSGHGLATGDVDGDGAPDLLVAAHGVPNNENQLGEADPELHPGYVDVYSGAEGFARGEPARITRATPGVPGRAEDGDGFGHTLLVADVNGDGYDDAVVPMDTRGATRAIAVLPGGPEGIVRGRAADLRLPADDADRPDAWTVHALRDYTGDGTADLLLEIPHAGDGGHARFALYPGTAEGLFPRPLADFTTEGF</sequence>
<dbReference type="InterPro" id="IPR013517">
    <property type="entry name" value="FG-GAP"/>
</dbReference>